<dbReference type="Proteomes" id="UP000824035">
    <property type="component" value="Unassembled WGS sequence"/>
</dbReference>
<reference evidence="1" key="1">
    <citation type="journal article" date="2021" name="PeerJ">
        <title>Extensive microbial diversity within the chicken gut microbiome revealed by metagenomics and culture.</title>
        <authorList>
            <person name="Gilroy R."/>
            <person name="Ravi A."/>
            <person name="Getino M."/>
            <person name="Pursley I."/>
            <person name="Horton D.L."/>
            <person name="Alikhan N.F."/>
            <person name="Baker D."/>
            <person name="Gharbi K."/>
            <person name="Hall N."/>
            <person name="Watson M."/>
            <person name="Adriaenssens E.M."/>
            <person name="Foster-Nyarko E."/>
            <person name="Jarju S."/>
            <person name="Secka A."/>
            <person name="Antonio M."/>
            <person name="Oren A."/>
            <person name="Chaudhuri R.R."/>
            <person name="La Ragione R."/>
            <person name="Hildebrand F."/>
            <person name="Pallen M.J."/>
        </authorList>
    </citation>
    <scope>NUCLEOTIDE SEQUENCE</scope>
    <source>
        <strain evidence="1">ChiGjej4B4-18154</strain>
    </source>
</reference>
<evidence type="ECO:0000313" key="2">
    <source>
        <dbReference type="Proteomes" id="UP000824035"/>
    </source>
</evidence>
<accession>A0A9D2E3L2</accession>
<name>A0A9D2E3L2_9FIRM</name>
<sequence length="342" mass="38610">MNRLPASLYYLEAVVTSLKKSGLLRTYYRDRLRGYRLGAKAKAALLDGWPDRFSPYLTGDTDTNRLKSEVNRRLRLHRLAETYVTMDNAGIGLFQDEKPKVFSPQGHCGEAIEYPAFYSSREVKEMGIDATQIRSSRFTGVLLAPTGIFVTYNSGAALMKWRCKSEMRVKALMWSVLCQQRLAGQYRAEDVHGLVLGDSMELAYQMLTSTGGAKHDYFMLDGSYDHFYFLTNNHQGEVILALLCDPLKTAELNRILSQGLIAGNAGKAIEQDAAEQDGTPVLFGYSCDLPRIARFSTSLDLMERPGTLICFDFQADVLRRYCGSRVRFQTIDFTKFEGRLFP</sequence>
<proteinExistence type="predicted"/>
<evidence type="ECO:0000313" key="1">
    <source>
        <dbReference type="EMBL" id="HIZ30177.1"/>
    </source>
</evidence>
<gene>
    <name evidence="1" type="ORF">H9813_02940</name>
</gene>
<comment type="caution">
    <text evidence="1">The sequence shown here is derived from an EMBL/GenBank/DDBJ whole genome shotgun (WGS) entry which is preliminary data.</text>
</comment>
<organism evidence="1 2">
    <name type="scientific">Candidatus Allofournierella merdipullorum</name>
    <dbReference type="NCBI Taxonomy" id="2838595"/>
    <lineage>
        <taxon>Bacteria</taxon>
        <taxon>Bacillati</taxon>
        <taxon>Bacillota</taxon>
        <taxon>Clostridia</taxon>
        <taxon>Eubacteriales</taxon>
        <taxon>Oscillospiraceae</taxon>
        <taxon>Allofournierella</taxon>
    </lineage>
</organism>
<protein>
    <submittedName>
        <fullName evidence="1">Uncharacterized protein</fullName>
    </submittedName>
</protein>
<dbReference type="AlphaFoldDB" id="A0A9D2E3L2"/>
<reference evidence="1" key="2">
    <citation type="submission" date="2021-04" db="EMBL/GenBank/DDBJ databases">
        <authorList>
            <person name="Gilroy R."/>
        </authorList>
    </citation>
    <scope>NUCLEOTIDE SEQUENCE</scope>
    <source>
        <strain evidence="1">ChiGjej4B4-18154</strain>
    </source>
</reference>
<dbReference type="EMBL" id="DXBV01000026">
    <property type="protein sequence ID" value="HIZ30177.1"/>
    <property type="molecule type" value="Genomic_DNA"/>
</dbReference>